<evidence type="ECO:0000313" key="4">
    <source>
        <dbReference type="EMBL" id="MCH6170535.1"/>
    </source>
</evidence>
<protein>
    <submittedName>
        <fullName evidence="4">GNAT family N-acetyltransferase</fullName>
    </submittedName>
</protein>
<dbReference type="CDD" id="cd04301">
    <property type="entry name" value="NAT_SF"/>
    <property type="match status" value="1"/>
</dbReference>
<dbReference type="Gene3D" id="3.40.630.30">
    <property type="match status" value="1"/>
</dbReference>
<evidence type="ECO:0000256" key="1">
    <source>
        <dbReference type="ARBA" id="ARBA00022679"/>
    </source>
</evidence>
<dbReference type="InterPro" id="IPR000182">
    <property type="entry name" value="GNAT_dom"/>
</dbReference>
<comment type="caution">
    <text evidence="4">The sequence shown here is derived from an EMBL/GenBank/DDBJ whole genome shotgun (WGS) entry which is preliminary data.</text>
</comment>
<evidence type="ECO:0000256" key="2">
    <source>
        <dbReference type="ARBA" id="ARBA00023315"/>
    </source>
</evidence>
<dbReference type="EMBL" id="JAKXMK010000033">
    <property type="protein sequence ID" value="MCH6170535.1"/>
    <property type="molecule type" value="Genomic_DNA"/>
</dbReference>
<evidence type="ECO:0000259" key="3">
    <source>
        <dbReference type="PROSITE" id="PS51186"/>
    </source>
</evidence>
<evidence type="ECO:0000313" key="5">
    <source>
        <dbReference type="Proteomes" id="UP001299970"/>
    </source>
</evidence>
<keyword evidence="5" id="KW-1185">Reference proteome</keyword>
<keyword evidence="2" id="KW-0012">Acyltransferase</keyword>
<dbReference type="SUPFAM" id="SSF55729">
    <property type="entry name" value="Acyl-CoA N-acyltransferases (Nat)"/>
    <property type="match status" value="1"/>
</dbReference>
<dbReference type="PANTHER" id="PTHR43877">
    <property type="entry name" value="AMINOALKYLPHOSPHONATE N-ACETYLTRANSFERASE-RELATED-RELATED"/>
    <property type="match status" value="1"/>
</dbReference>
<dbReference type="Pfam" id="PF00583">
    <property type="entry name" value="Acetyltransf_1"/>
    <property type="match status" value="1"/>
</dbReference>
<organism evidence="4 5">
    <name type="scientific">Pseudonocardia alaniniphila</name>
    <dbReference type="NCBI Taxonomy" id="75291"/>
    <lineage>
        <taxon>Bacteria</taxon>
        <taxon>Bacillati</taxon>
        <taxon>Actinomycetota</taxon>
        <taxon>Actinomycetes</taxon>
        <taxon>Pseudonocardiales</taxon>
        <taxon>Pseudonocardiaceae</taxon>
        <taxon>Pseudonocardia</taxon>
    </lineage>
</organism>
<dbReference type="InterPro" id="IPR016181">
    <property type="entry name" value="Acyl_CoA_acyltransferase"/>
</dbReference>
<dbReference type="InterPro" id="IPR050832">
    <property type="entry name" value="Bact_Acetyltransf"/>
</dbReference>
<accession>A0ABS9TPR9</accession>
<dbReference type="RefSeq" id="WP_241041342.1">
    <property type="nucleotide sequence ID" value="NZ_BAAAJF010000050.1"/>
</dbReference>
<reference evidence="4 5" key="1">
    <citation type="submission" date="2022-03" db="EMBL/GenBank/DDBJ databases">
        <title>Pseudonocardia alaer sp. nov., a novel actinomycete isolated from reed forest soil.</title>
        <authorList>
            <person name="Wang L."/>
        </authorList>
    </citation>
    <scope>NUCLEOTIDE SEQUENCE [LARGE SCALE GENOMIC DNA]</scope>
    <source>
        <strain evidence="4 5">Y-16303</strain>
    </source>
</reference>
<proteinExistence type="predicted"/>
<dbReference type="PROSITE" id="PS51186">
    <property type="entry name" value="GNAT"/>
    <property type="match status" value="1"/>
</dbReference>
<dbReference type="Proteomes" id="UP001299970">
    <property type="component" value="Unassembled WGS sequence"/>
</dbReference>
<keyword evidence="1" id="KW-0808">Transferase</keyword>
<gene>
    <name evidence="4" type="ORF">MMF94_32940</name>
</gene>
<sequence length="181" mass="19417">MLQLCAVSIDNADAVRLNAELQQEYRIRYGGEDTTPIDPTQFDAPYGLFVVGYVDGAAVGCGGWRARDGGEDPELWPGDAEIKRMYVGAAHRGRGYARAILAELERTAAASGRLRAVLESGTHQPESVALYRSSGYEPIPAFGHYRDSPNSLFFGKPLIAATGPATGATRNGGRSSTTTHR</sequence>
<name>A0ABS9TPR9_9PSEU</name>
<feature type="domain" description="N-acetyltransferase" evidence="3">
    <location>
        <begin position="7"/>
        <end position="159"/>
    </location>
</feature>
<dbReference type="PANTHER" id="PTHR43877:SF2">
    <property type="entry name" value="AMINOALKYLPHOSPHONATE N-ACETYLTRANSFERASE-RELATED"/>
    <property type="match status" value="1"/>
</dbReference>